<feature type="region of interest" description="Disordered" evidence="1">
    <location>
        <begin position="69"/>
        <end position="96"/>
    </location>
</feature>
<dbReference type="Proteomes" id="UP000001067">
    <property type="component" value="Unassembled WGS sequence"/>
</dbReference>
<dbReference type="HOGENOM" id="CLU_1750648_0_0_1"/>
<reference evidence="2 3" key="1">
    <citation type="journal article" date="2010" name="Genome Biol.">
        <title>A first genome assembly of the barley fungal pathogen Pyrenophora teres f. teres.</title>
        <authorList>
            <person name="Ellwood S.R."/>
            <person name="Liu Z."/>
            <person name="Syme R.A."/>
            <person name="Lai Z."/>
            <person name="Hane J.K."/>
            <person name="Keiper F."/>
            <person name="Moffat C.S."/>
            <person name="Oliver R.P."/>
            <person name="Friesen T.L."/>
        </authorList>
    </citation>
    <scope>NUCLEOTIDE SEQUENCE [LARGE SCALE GENOMIC DNA]</scope>
    <source>
        <strain evidence="2 3">0-1</strain>
    </source>
</reference>
<evidence type="ECO:0000313" key="2">
    <source>
        <dbReference type="EMBL" id="EFQ85193.1"/>
    </source>
</evidence>
<keyword evidence="3" id="KW-1185">Reference proteome</keyword>
<dbReference type="EMBL" id="GL537985">
    <property type="protein sequence ID" value="EFQ85193.1"/>
    <property type="molecule type" value="Genomic_DNA"/>
</dbReference>
<evidence type="ECO:0000313" key="3">
    <source>
        <dbReference type="Proteomes" id="UP000001067"/>
    </source>
</evidence>
<gene>
    <name evidence="2" type="ORF">PTT_19900</name>
</gene>
<name>E3S9Y9_PYRTT</name>
<accession>E3S9Y9</accession>
<proteinExistence type="predicted"/>
<dbReference type="AlphaFoldDB" id="E3S9Y9"/>
<evidence type="ECO:0000256" key="1">
    <source>
        <dbReference type="SAM" id="MobiDB-lite"/>
    </source>
</evidence>
<sequence length="149" mass="14823">MNVEVGTVAVPSVDPAMFALDGSGVGLVIGEAEPRDAEGSCEKGGKVGNPVVTPSDGFTEVGVTFVGETEPEVDTPGTSADVATGEAAVEDRDGDGGTATEVVMPIVGATGMVPSDDVGSGPGAVMSIITTVVTVVVLIEMDLWMISDP</sequence>
<organism evidence="3">
    <name type="scientific">Pyrenophora teres f. teres (strain 0-1)</name>
    <name type="common">Barley net blotch fungus</name>
    <name type="synonym">Drechslera teres f. teres</name>
    <dbReference type="NCBI Taxonomy" id="861557"/>
    <lineage>
        <taxon>Eukaryota</taxon>
        <taxon>Fungi</taxon>
        <taxon>Dikarya</taxon>
        <taxon>Ascomycota</taxon>
        <taxon>Pezizomycotina</taxon>
        <taxon>Dothideomycetes</taxon>
        <taxon>Pleosporomycetidae</taxon>
        <taxon>Pleosporales</taxon>
        <taxon>Pleosporineae</taxon>
        <taxon>Pleosporaceae</taxon>
        <taxon>Pyrenophora</taxon>
    </lineage>
</organism>
<dbReference type="KEGG" id="pte:PTT_19900"/>
<protein>
    <submittedName>
        <fullName evidence="2">Uncharacterized protein</fullName>
    </submittedName>
</protein>
<dbReference type="OrthoDB" id="10494703at2759"/>